<sequence>MMDDAILIDGFTLRDNVANLPGGAIRADGVGAPVTFSNLIITNNSASTAGGVSLDYGDYYFEDVIIHDNEAGHSGGGMVTWQATVTMTNCTISNNHTLNYSLEIEERGGAGIANGTVQYPSWLILNNVTVSGNEIDAISTHGLGAGIWNANPTSSIIINGGLISGNVNSSPAPQGAAIYSVGALELYNVTITNNTSATNGNAIWISDGNDKQITIANSILHDNGDITPVYIGDASPTLDISYSNIQDGTLAVTPEVGTLNWGEGNIDVDPQFIDAESGDYTLLASSPCINSGDPEFELDPDGTTVDMGAYYYHNDYTGLDWYVDVAGNDTTGTGEFGSSFASIQAALNWSGDGHTIHVGPGTYYEYLVIAHDLSLIGTDGAEATIISGNLESQPPLISFANPGNMMDDAILIDGFTLRDNVANLPGGAIRADGVGADITFSNLIITNNYSSQGGGMSLDYGNYYFEDVIIHDNEAGHSGGGMVTWNATVPMTNCTISNNRTLNYSAEIEERGGAGIANGTVQYP</sequence>
<protein>
    <recommendedName>
        <fullName evidence="2">Right handed beta helix domain-containing protein</fullName>
    </recommendedName>
</protein>
<evidence type="ECO:0000313" key="1">
    <source>
        <dbReference type="EMBL" id="SVB02386.1"/>
    </source>
</evidence>
<gene>
    <name evidence="1" type="ORF">METZ01_LOCUS155240</name>
</gene>
<reference evidence="1" key="1">
    <citation type="submission" date="2018-05" db="EMBL/GenBank/DDBJ databases">
        <authorList>
            <person name="Lanie J.A."/>
            <person name="Ng W.-L."/>
            <person name="Kazmierczak K.M."/>
            <person name="Andrzejewski T.M."/>
            <person name="Davidsen T.M."/>
            <person name="Wayne K.J."/>
            <person name="Tettelin H."/>
            <person name="Glass J.I."/>
            <person name="Rusch D."/>
            <person name="Podicherti R."/>
            <person name="Tsui H.-C.T."/>
            <person name="Winkler M.E."/>
        </authorList>
    </citation>
    <scope>NUCLEOTIDE SEQUENCE</scope>
</reference>
<evidence type="ECO:0008006" key="2">
    <source>
        <dbReference type="Google" id="ProtNLM"/>
    </source>
</evidence>
<dbReference type="EMBL" id="UINC01025908">
    <property type="protein sequence ID" value="SVB02386.1"/>
    <property type="molecule type" value="Genomic_DNA"/>
</dbReference>
<dbReference type="PANTHER" id="PTHR11319">
    <property type="entry name" value="G PROTEIN-COUPLED RECEPTOR-RELATED"/>
    <property type="match status" value="1"/>
</dbReference>
<dbReference type="InterPro" id="IPR012334">
    <property type="entry name" value="Pectin_lyas_fold"/>
</dbReference>
<dbReference type="InterPro" id="IPR006626">
    <property type="entry name" value="PbH1"/>
</dbReference>
<accession>A0A382ALL2</accession>
<proteinExistence type="predicted"/>
<organism evidence="1">
    <name type="scientific">marine metagenome</name>
    <dbReference type="NCBI Taxonomy" id="408172"/>
    <lineage>
        <taxon>unclassified sequences</taxon>
        <taxon>metagenomes</taxon>
        <taxon>ecological metagenomes</taxon>
    </lineage>
</organism>
<dbReference type="InterPro" id="IPR011050">
    <property type="entry name" value="Pectin_lyase_fold/virulence"/>
</dbReference>
<dbReference type="PANTHER" id="PTHR11319:SF35">
    <property type="entry name" value="OUTER MEMBRANE PROTEIN PMPC-RELATED"/>
    <property type="match status" value="1"/>
</dbReference>
<dbReference type="SUPFAM" id="SSF51126">
    <property type="entry name" value="Pectin lyase-like"/>
    <property type="match status" value="2"/>
</dbReference>
<dbReference type="Gene3D" id="2.160.20.10">
    <property type="entry name" value="Single-stranded right-handed beta-helix, Pectin lyase-like"/>
    <property type="match status" value="2"/>
</dbReference>
<name>A0A382ALL2_9ZZZZ</name>
<feature type="non-terminal residue" evidence="1">
    <location>
        <position position="524"/>
    </location>
</feature>
<dbReference type="AlphaFoldDB" id="A0A382ALL2"/>
<dbReference type="SMART" id="SM00710">
    <property type="entry name" value="PbH1"/>
    <property type="match status" value="10"/>
</dbReference>